<keyword evidence="4" id="KW-1185">Reference proteome</keyword>
<proteinExistence type="inferred from homology"/>
<dbReference type="EMBL" id="MU253899">
    <property type="protein sequence ID" value="KAG9244532.1"/>
    <property type="molecule type" value="Genomic_DNA"/>
</dbReference>
<organism evidence="3 4">
    <name type="scientific">Calycina marina</name>
    <dbReference type="NCBI Taxonomy" id="1763456"/>
    <lineage>
        <taxon>Eukaryota</taxon>
        <taxon>Fungi</taxon>
        <taxon>Dikarya</taxon>
        <taxon>Ascomycota</taxon>
        <taxon>Pezizomycotina</taxon>
        <taxon>Leotiomycetes</taxon>
        <taxon>Helotiales</taxon>
        <taxon>Pezizellaceae</taxon>
        <taxon>Calycina</taxon>
    </lineage>
</organism>
<dbReference type="InterPro" id="IPR007867">
    <property type="entry name" value="GMC_OxRtase_C"/>
</dbReference>
<sequence>MANATLYRPATLYFHRALKEVGIPALQGMNSGNLLGGQYSAMTINPEDQTPFASTRTKLIVYPRILVKQMTFDGNKTTTAVRVNSNVLFSQILQASGVGPKSRLFENKVTVVADQPGVGQNMWNELANQGYKYQAEQEYIYNSTGMPTNMAADFLGKSYCQSSRSSDNLVQALKELPKKNVEAQSGSARSGISQLASEWPEIGYVISILGYAGVLPGKNYGTIYGGKVTHLSRGTSMIQSKQDGQDLAVIDSKAKVIGVNHLRAVDASTFPLLPPGHPQSAICSV</sequence>
<dbReference type="InterPro" id="IPR036188">
    <property type="entry name" value="FAD/NAD-bd_sf"/>
</dbReference>
<dbReference type="OrthoDB" id="3525285at2759"/>
<feature type="domain" description="Glucose-methanol-choline oxidoreductase C-terminal" evidence="2">
    <location>
        <begin position="242"/>
        <end position="282"/>
    </location>
</feature>
<dbReference type="SUPFAM" id="SSF51905">
    <property type="entry name" value="FAD/NAD(P)-binding domain"/>
    <property type="match status" value="1"/>
</dbReference>
<name>A0A9P7Z3L9_9HELO</name>
<comment type="similarity">
    <text evidence="1">Belongs to the GMC oxidoreductase family.</text>
</comment>
<comment type="caution">
    <text evidence="3">The sequence shown here is derived from an EMBL/GenBank/DDBJ whole genome shotgun (WGS) entry which is preliminary data.</text>
</comment>
<dbReference type="GO" id="GO:0044550">
    <property type="term" value="P:secondary metabolite biosynthetic process"/>
    <property type="evidence" value="ECO:0007669"/>
    <property type="project" value="TreeGrafter"/>
</dbReference>
<dbReference type="PANTHER" id="PTHR11552">
    <property type="entry name" value="GLUCOSE-METHANOL-CHOLINE GMC OXIDOREDUCTASE"/>
    <property type="match status" value="1"/>
</dbReference>
<evidence type="ECO:0000256" key="1">
    <source>
        <dbReference type="ARBA" id="ARBA00010790"/>
    </source>
</evidence>
<evidence type="ECO:0000259" key="2">
    <source>
        <dbReference type="Pfam" id="PF05199"/>
    </source>
</evidence>
<dbReference type="PANTHER" id="PTHR11552:SF138">
    <property type="entry name" value="DEHYDROGENASE PKFF-RELATED"/>
    <property type="match status" value="1"/>
</dbReference>
<dbReference type="GO" id="GO:0050660">
    <property type="term" value="F:flavin adenine dinucleotide binding"/>
    <property type="evidence" value="ECO:0007669"/>
    <property type="project" value="InterPro"/>
</dbReference>
<dbReference type="Gene3D" id="3.30.560.10">
    <property type="entry name" value="Glucose Oxidase, domain 3"/>
    <property type="match status" value="1"/>
</dbReference>
<dbReference type="Gene3D" id="3.50.50.60">
    <property type="entry name" value="FAD/NAD(P)-binding domain"/>
    <property type="match status" value="2"/>
</dbReference>
<dbReference type="AlphaFoldDB" id="A0A9P7Z3L9"/>
<gene>
    <name evidence="3" type="ORF">BJ878DRAFT_480070</name>
</gene>
<dbReference type="InterPro" id="IPR012132">
    <property type="entry name" value="GMC_OxRdtase"/>
</dbReference>
<reference evidence="3" key="1">
    <citation type="journal article" date="2021" name="IMA Fungus">
        <title>Genomic characterization of three marine fungi, including Emericellopsis atlantica sp. nov. with signatures of a generalist lifestyle and marine biomass degradation.</title>
        <authorList>
            <person name="Hagestad O.C."/>
            <person name="Hou L."/>
            <person name="Andersen J.H."/>
            <person name="Hansen E.H."/>
            <person name="Altermark B."/>
            <person name="Li C."/>
            <person name="Kuhnert E."/>
            <person name="Cox R.J."/>
            <person name="Crous P.W."/>
            <person name="Spatafora J.W."/>
            <person name="Lail K."/>
            <person name="Amirebrahimi M."/>
            <person name="Lipzen A."/>
            <person name="Pangilinan J."/>
            <person name="Andreopoulos W."/>
            <person name="Hayes R.D."/>
            <person name="Ng V."/>
            <person name="Grigoriev I.V."/>
            <person name="Jackson S.A."/>
            <person name="Sutton T.D.S."/>
            <person name="Dobson A.D.W."/>
            <person name="Rama T."/>
        </authorList>
    </citation>
    <scope>NUCLEOTIDE SEQUENCE</scope>
    <source>
        <strain evidence="3">TRa3180A</strain>
    </source>
</reference>
<accession>A0A9P7Z3L9</accession>
<evidence type="ECO:0000313" key="4">
    <source>
        <dbReference type="Proteomes" id="UP000887226"/>
    </source>
</evidence>
<dbReference type="Pfam" id="PF05199">
    <property type="entry name" value="GMC_oxred_C"/>
    <property type="match status" value="1"/>
</dbReference>
<protein>
    <recommendedName>
        <fullName evidence="2">Glucose-methanol-choline oxidoreductase C-terminal domain-containing protein</fullName>
    </recommendedName>
</protein>
<dbReference type="Proteomes" id="UP000887226">
    <property type="component" value="Unassembled WGS sequence"/>
</dbReference>
<evidence type="ECO:0000313" key="3">
    <source>
        <dbReference type="EMBL" id="KAG9244532.1"/>
    </source>
</evidence>
<dbReference type="GO" id="GO:0016614">
    <property type="term" value="F:oxidoreductase activity, acting on CH-OH group of donors"/>
    <property type="evidence" value="ECO:0007669"/>
    <property type="project" value="InterPro"/>
</dbReference>